<dbReference type="OrthoDB" id="1699164at2"/>
<name>A0A120I9H6_9LACT</name>
<dbReference type="Proteomes" id="UP000234239">
    <property type="component" value="Unassembled WGS sequence"/>
</dbReference>
<dbReference type="EMBL" id="CP014160">
    <property type="protein sequence ID" value="AMB94975.1"/>
    <property type="molecule type" value="Genomic_DNA"/>
</dbReference>
<reference evidence="1 3" key="1">
    <citation type="journal article" date="2016" name="Genome Announc.">
        <title>Complete Genome Sequences of Aerococcus christensenii CCUG 28831T, Aerococcus sanguinicola CCUG 43001T, Aerococcus urinae CCUG 36881T, Aerococcus urinaeequi CCUG 28094T, Aerococcus urinaehominis CCUG 42038 BT, and Aerococcus viridans CCUG 4311T.</title>
        <authorList>
            <person name="Carkaci D."/>
            <person name="Dargis R."/>
            <person name="Nielsen X.C."/>
            <person name="Skovgaard O."/>
            <person name="Fuursted K."/>
            <person name="Christensen J.J."/>
        </authorList>
    </citation>
    <scope>NUCLEOTIDE SEQUENCE [LARGE SCALE GENOMIC DNA]</scope>
    <source>
        <strain evidence="1 3">CCUG43001</strain>
    </source>
</reference>
<evidence type="ECO:0000313" key="2">
    <source>
        <dbReference type="EMBL" id="PKZ23570.1"/>
    </source>
</evidence>
<dbReference type="EMBL" id="PKGY01000001">
    <property type="protein sequence ID" value="PKZ23570.1"/>
    <property type="molecule type" value="Genomic_DNA"/>
</dbReference>
<dbReference type="InterPro" id="IPR035958">
    <property type="entry name" value="SecB-like_sf"/>
</dbReference>
<reference evidence="3" key="2">
    <citation type="submission" date="2016-01" db="EMBL/GenBank/DDBJ databases">
        <title>Six Aerococcus type strain genome sequencing and assembly using PacBio and Illumina Hiseq.</title>
        <authorList>
            <person name="Carkaci D."/>
            <person name="Dargis R."/>
            <person name="Nielsen X.C."/>
            <person name="Skovgaard O."/>
            <person name="Fuursted K."/>
            <person name="Christensen J.J."/>
        </authorList>
    </citation>
    <scope>NUCLEOTIDE SEQUENCE [LARGE SCALE GENOMIC DNA]</scope>
    <source>
        <strain evidence="3">CCUG43001</strain>
    </source>
</reference>
<dbReference type="AlphaFoldDB" id="A0A120I9H6"/>
<sequence length="62" mass="6990">MTVVGQFKINEKINHIDYLRVNGTAILFPYLRTFISVVSSLDNEDAIVIPTVNTNNFTSESE</sequence>
<keyword evidence="3" id="KW-1185">Reference proteome</keyword>
<evidence type="ECO:0008006" key="5">
    <source>
        <dbReference type="Google" id="ProtNLM"/>
    </source>
</evidence>
<protein>
    <recommendedName>
        <fullName evidence="5">Preprotein translocase subunit SecB</fullName>
    </recommendedName>
</protein>
<dbReference type="Gene3D" id="3.10.420.10">
    <property type="entry name" value="SecB-like"/>
    <property type="match status" value="1"/>
</dbReference>
<dbReference type="KEGG" id="asan:AWM72_07100"/>
<evidence type="ECO:0000313" key="4">
    <source>
        <dbReference type="Proteomes" id="UP000234239"/>
    </source>
</evidence>
<accession>A0A120I9H6</accession>
<reference evidence="2 4" key="3">
    <citation type="submission" date="2017-12" db="EMBL/GenBank/DDBJ databases">
        <title>Phylogenetic diversity of female urinary microbiome.</title>
        <authorList>
            <person name="Thomas-White K."/>
            <person name="Wolfe A.J."/>
        </authorList>
    </citation>
    <scope>NUCLEOTIDE SEQUENCE [LARGE SCALE GENOMIC DNA]</scope>
    <source>
        <strain evidence="2 4">UMB0139</strain>
    </source>
</reference>
<evidence type="ECO:0000313" key="1">
    <source>
        <dbReference type="EMBL" id="AMB94975.1"/>
    </source>
</evidence>
<organism evidence="1 3">
    <name type="scientific">Aerococcus sanguinicola</name>
    <dbReference type="NCBI Taxonomy" id="119206"/>
    <lineage>
        <taxon>Bacteria</taxon>
        <taxon>Bacillati</taxon>
        <taxon>Bacillota</taxon>
        <taxon>Bacilli</taxon>
        <taxon>Lactobacillales</taxon>
        <taxon>Aerococcaceae</taxon>
        <taxon>Aerococcus</taxon>
    </lineage>
</organism>
<dbReference type="Proteomes" id="UP000069912">
    <property type="component" value="Chromosome"/>
</dbReference>
<dbReference type="SUPFAM" id="SSF54611">
    <property type="entry name" value="SecB-like"/>
    <property type="match status" value="1"/>
</dbReference>
<gene>
    <name evidence="1" type="ORF">AWM72_07100</name>
    <name evidence="2" type="ORF">CYJ28_02655</name>
</gene>
<proteinExistence type="predicted"/>
<evidence type="ECO:0000313" key="3">
    <source>
        <dbReference type="Proteomes" id="UP000069912"/>
    </source>
</evidence>